<dbReference type="AlphaFoldDB" id="A0A1A8NYW6"/>
<feature type="non-terminal residue" evidence="1">
    <location>
        <position position="1"/>
    </location>
</feature>
<feature type="non-terminal residue" evidence="1">
    <location>
        <position position="108"/>
    </location>
</feature>
<sequence length="108" mass="12336">VIHLLKSGLWQLGKHRCLKGQQGKHAGLCALRKKKKISFLKTTCVVLGDPECDPDTSLGSYWFTAFSESGLLNEFDEVMRCMPTGAIGWCLWRFKKWTIKLFSRICLK</sequence>
<proteinExistence type="predicted"/>
<name>A0A1A8NYW6_9TELE</name>
<protein>
    <submittedName>
        <fullName evidence="1">Uncharacterized protein</fullName>
    </submittedName>
</protein>
<gene>
    <name evidence="1" type="primary">Nfu_g_1_005832</name>
</gene>
<accession>A0A1A8NYW6</accession>
<organism evidence="1">
    <name type="scientific">Nothobranchius pienaari</name>
    <dbReference type="NCBI Taxonomy" id="704102"/>
    <lineage>
        <taxon>Eukaryota</taxon>
        <taxon>Metazoa</taxon>
        <taxon>Chordata</taxon>
        <taxon>Craniata</taxon>
        <taxon>Vertebrata</taxon>
        <taxon>Euteleostomi</taxon>
        <taxon>Actinopterygii</taxon>
        <taxon>Neopterygii</taxon>
        <taxon>Teleostei</taxon>
        <taxon>Neoteleostei</taxon>
        <taxon>Acanthomorphata</taxon>
        <taxon>Ovalentaria</taxon>
        <taxon>Atherinomorphae</taxon>
        <taxon>Cyprinodontiformes</taxon>
        <taxon>Nothobranchiidae</taxon>
        <taxon>Nothobranchius</taxon>
    </lineage>
</organism>
<reference evidence="1" key="1">
    <citation type="submission" date="2016-05" db="EMBL/GenBank/DDBJ databases">
        <authorList>
            <person name="Lavstsen T."/>
            <person name="Jespersen J.S."/>
        </authorList>
    </citation>
    <scope>NUCLEOTIDE SEQUENCE</scope>
    <source>
        <tissue evidence="1">Brain</tissue>
    </source>
</reference>
<evidence type="ECO:0000313" key="1">
    <source>
        <dbReference type="EMBL" id="SBR74228.1"/>
    </source>
</evidence>
<dbReference type="EMBL" id="HAEG01005472">
    <property type="protein sequence ID" value="SBR74228.1"/>
    <property type="molecule type" value="Transcribed_RNA"/>
</dbReference>
<reference evidence="1" key="2">
    <citation type="submission" date="2016-06" db="EMBL/GenBank/DDBJ databases">
        <title>The genome of a short-lived fish provides insights into sex chromosome evolution and the genetic control of aging.</title>
        <authorList>
            <person name="Reichwald K."/>
            <person name="Felder M."/>
            <person name="Petzold A."/>
            <person name="Koch P."/>
            <person name="Groth M."/>
            <person name="Platzer M."/>
        </authorList>
    </citation>
    <scope>NUCLEOTIDE SEQUENCE</scope>
    <source>
        <tissue evidence="1">Brain</tissue>
    </source>
</reference>